<protein>
    <submittedName>
        <fullName evidence="1">Uncharacterized protein</fullName>
    </submittedName>
</protein>
<dbReference type="OrthoDB" id="6023at2157"/>
<evidence type="ECO:0000313" key="2">
    <source>
        <dbReference type="Proteomes" id="UP000018159"/>
    </source>
</evidence>
<reference evidence="1 2" key="1">
    <citation type="journal article" date="2013" name="PLoS ONE">
        <title>Enrichment and Genome Sequence of the Group I.1a Ammonia-Oxidizing Archaeon ?Ca. Nitrosotenuis uzonensis? Representing a Clade Globally.</title>
        <authorList>
            <person name="Lebedeva E.V."/>
            <person name="Hatzenpichler R."/>
            <person name="Pelletier E."/>
            <person name="Schuster N."/>
            <person name="Hauzmayer S."/>
            <person name="Bulaev A."/>
            <person name="Grigor'eva N.V."/>
            <person name="Galushko A."/>
            <person name="Schmid M."/>
            <person name="Palatinszky M."/>
            <person name="Le Paslier D."/>
            <person name="Daims H."/>
            <person name="Wagner M."/>
        </authorList>
    </citation>
    <scope>NUCLEOTIDE SEQUENCE [LARGE SCALE GENOMIC DNA]</scope>
    <source>
        <strain evidence="1 2">N4</strain>
    </source>
</reference>
<comment type="caution">
    <text evidence="1">The sequence shown here is derived from an EMBL/GenBank/DDBJ whole genome shotgun (WGS) entry which is preliminary data.</text>
</comment>
<dbReference type="AlphaFoldDB" id="V6ASC8"/>
<name>V6ASC8_9ARCH</name>
<organism evidence="1 2">
    <name type="scientific">Candidatus Nitrosotenuis uzonensis</name>
    <dbReference type="NCBI Taxonomy" id="1407055"/>
    <lineage>
        <taxon>Archaea</taxon>
        <taxon>Nitrososphaerota</taxon>
        <taxon>Candidatus Nitrosotenuis</taxon>
    </lineage>
</organism>
<dbReference type="Proteomes" id="UP000018159">
    <property type="component" value="Unassembled WGS sequence"/>
</dbReference>
<dbReference type="RefSeq" id="WP_048195290.1">
    <property type="nucleotide sequence ID" value="NZ_CBTY010000008.1"/>
</dbReference>
<proteinExistence type="predicted"/>
<gene>
    <name evidence="1" type="ORF">NITUZ_30176</name>
</gene>
<dbReference type="EMBL" id="CBTY010000008">
    <property type="protein sequence ID" value="CDI05484.1"/>
    <property type="molecule type" value="Genomic_DNA"/>
</dbReference>
<accession>V6ASC8</accession>
<keyword evidence="2" id="KW-1185">Reference proteome</keyword>
<sequence length="83" mass="9762">MDFMLEEEMIDLATFCLQNPNTPEVQAKKERIIEIGKELFLDGGVDALENMFFALENRIKEEINKDPRPLRSLWNGNTPEWDY</sequence>
<evidence type="ECO:0000313" key="1">
    <source>
        <dbReference type="EMBL" id="CDI05484.1"/>
    </source>
</evidence>